<gene>
    <name evidence="3" type="ORF">Hypma_012664</name>
</gene>
<evidence type="ECO:0000313" key="3">
    <source>
        <dbReference type="EMBL" id="RDB20219.1"/>
    </source>
</evidence>
<accession>A0A369JDK9</accession>
<feature type="chain" id="PRO_5016851969" evidence="2">
    <location>
        <begin position="21"/>
        <end position="258"/>
    </location>
</feature>
<protein>
    <submittedName>
        <fullName evidence="3">Uncharacterized protein</fullName>
    </submittedName>
</protein>
<organism evidence="3 4">
    <name type="scientific">Hypsizygus marmoreus</name>
    <name type="common">White beech mushroom</name>
    <name type="synonym">Agaricus marmoreus</name>
    <dbReference type="NCBI Taxonomy" id="39966"/>
    <lineage>
        <taxon>Eukaryota</taxon>
        <taxon>Fungi</taxon>
        <taxon>Dikarya</taxon>
        <taxon>Basidiomycota</taxon>
        <taxon>Agaricomycotina</taxon>
        <taxon>Agaricomycetes</taxon>
        <taxon>Agaricomycetidae</taxon>
        <taxon>Agaricales</taxon>
        <taxon>Tricholomatineae</taxon>
        <taxon>Lyophyllaceae</taxon>
        <taxon>Hypsizygus</taxon>
    </lineage>
</organism>
<feature type="region of interest" description="Disordered" evidence="1">
    <location>
        <begin position="181"/>
        <end position="258"/>
    </location>
</feature>
<evidence type="ECO:0000256" key="1">
    <source>
        <dbReference type="SAM" id="MobiDB-lite"/>
    </source>
</evidence>
<evidence type="ECO:0000256" key="2">
    <source>
        <dbReference type="SAM" id="SignalP"/>
    </source>
</evidence>
<keyword evidence="2" id="KW-0732">Signal</keyword>
<comment type="caution">
    <text evidence="3">The sequence shown here is derived from an EMBL/GenBank/DDBJ whole genome shotgun (WGS) entry which is preliminary data.</text>
</comment>
<dbReference type="OrthoDB" id="2909885at2759"/>
<dbReference type="InParanoid" id="A0A369JDK9"/>
<feature type="compositionally biased region" description="Polar residues" evidence="1">
    <location>
        <begin position="196"/>
        <end position="247"/>
    </location>
</feature>
<dbReference type="Proteomes" id="UP000076154">
    <property type="component" value="Unassembled WGS sequence"/>
</dbReference>
<dbReference type="AlphaFoldDB" id="A0A369JDK9"/>
<evidence type="ECO:0000313" key="4">
    <source>
        <dbReference type="Proteomes" id="UP000076154"/>
    </source>
</evidence>
<feature type="compositionally biased region" description="Basic residues" evidence="1">
    <location>
        <begin position="248"/>
        <end position="258"/>
    </location>
</feature>
<reference evidence="3" key="1">
    <citation type="submission" date="2018-04" db="EMBL/GenBank/DDBJ databases">
        <title>Whole genome sequencing of Hypsizygus marmoreus.</title>
        <authorList>
            <person name="Choi I.-G."/>
            <person name="Min B."/>
            <person name="Kim J.-G."/>
            <person name="Kim S."/>
            <person name="Oh Y.-L."/>
            <person name="Kong W.-S."/>
            <person name="Park H."/>
            <person name="Jeong J."/>
            <person name="Song E.-S."/>
        </authorList>
    </citation>
    <scope>NUCLEOTIDE SEQUENCE [LARGE SCALE GENOMIC DNA]</scope>
    <source>
        <strain evidence="3">51987-8</strain>
    </source>
</reference>
<dbReference type="EMBL" id="LUEZ02000069">
    <property type="protein sequence ID" value="RDB20219.1"/>
    <property type="molecule type" value="Genomic_DNA"/>
</dbReference>
<keyword evidence="4" id="KW-1185">Reference proteome</keyword>
<name>A0A369JDK9_HYPMA</name>
<sequence length="258" mass="27851">MFISPTSLALALFLLSSAAAAPTPHSAARPDHVVPMPKESMTAAQHAAALQIEKQIEDKLHPKPDQAVFWSGSKMSKKGKPVSVKRDAQKYATAAGKQTINQALAKNNIKIPPPSMNPASARIWEKASETWASRSKGEVNAFVGDKHPNSVYDRIEKPTLIRNNNVNKVVEHDKVKNTITTVHQKEASSPVHQKPGTRSTVHQQGKGSTVHQKGTSSTVHQQGTSSTVHQQGKGSTVHQKGTSSTVHQKGKSSTVHKK</sequence>
<feature type="signal peptide" evidence="2">
    <location>
        <begin position="1"/>
        <end position="20"/>
    </location>
</feature>
<proteinExistence type="predicted"/>
<dbReference type="SUPFAM" id="SSF52309">
    <property type="entry name" value="N-(deoxy)ribosyltransferase-like"/>
    <property type="match status" value="1"/>
</dbReference>